<keyword evidence="9 10" id="KW-0998">Cell outer membrane</keyword>
<comment type="similarity">
    <text evidence="2 10">Belongs to the fimbrial export usher family.</text>
</comment>
<dbReference type="SUPFAM" id="SSF141729">
    <property type="entry name" value="FimD N-terminal domain-like"/>
    <property type="match status" value="1"/>
</dbReference>
<keyword evidence="6 10" id="KW-0812">Transmembrane</keyword>
<comment type="caution">
    <text evidence="14">The sequence shown here is derived from an EMBL/GenBank/DDBJ whole genome shotgun (WGS) entry which is preliminary data.</text>
</comment>
<evidence type="ECO:0000256" key="6">
    <source>
        <dbReference type="ARBA" id="ARBA00022692"/>
    </source>
</evidence>
<keyword evidence="3 10" id="KW-0813">Transport</keyword>
<evidence type="ECO:0000259" key="12">
    <source>
        <dbReference type="Pfam" id="PF13953"/>
    </source>
</evidence>
<feature type="domain" description="PapC-like C-terminal" evidence="12">
    <location>
        <begin position="757"/>
        <end position="824"/>
    </location>
</feature>
<evidence type="ECO:0000256" key="3">
    <source>
        <dbReference type="ARBA" id="ARBA00022448"/>
    </source>
</evidence>
<dbReference type="InterPro" id="IPR025949">
    <property type="entry name" value="PapC-like_C"/>
</dbReference>
<organism evidence="14 15">
    <name type="scientific">Leclercia barmai</name>
    <dbReference type="NCBI Taxonomy" id="2785629"/>
    <lineage>
        <taxon>Bacteria</taxon>
        <taxon>Pseudomonadati</taxon>
        <taxon>Pseudomonadota</taxon>
        <taxon>Gammaproteobacteria</taxon>
        <taxon>Enterobacterales</taxon>
        <taxon>Enterobacteriaceae</taxon>
        <taxon>Leclercia</taxon>
    </lineage>
</organism>
<keyword evidence="5 10" id="KW-1029">Fimbrium biogenesis</keyword>
<feature type="domain" description="PapC N-terminal" evidence="13">
    <location>
        <begin position="33"/>
        <end position="177"/>
    </location>
</feature>
<evidence type="ECO:0000256" key="7">
    <source>
        <dbReference type="ARBA" id="ARBA00022729"/>
    </source>
</evidence>
<dbReference type="Gene3D" id="2.60.40.2070">
    <property type="match status" value="1"/>
</dbReference>
<evidence type="ECO:0000256" key="2">
    <source>
        <dbReference type="ARBA" id="ARBA00008064"/>
    </source>
</evidence>
<dbReference type="Gene3D" id="2.60.40.2610">
    <property type="entry name" value="Outer membrane usher protein FimD, plug domain"/>
    <property type="match status" value="1"/>
</dbReference>
<evidence type="ECO:0000256" key="5">
    <source>
        <dbReference type="ARBA" id="ARBA00022558"/>
    </source>
</evidence>
<keyword evidence="8 10" id="KW-0472">Membrane</keyword>
<evidence type="ECO:0000313" key="15">
    <source>
        <dbReference type="Proteomes" id="UP000706580"/>
    </source>
</evidence>
<dbReference type="InterPro" id="IPR037224">
    <property type="entry name" value="PapC_N_sf"/>
</dbReference>
<sequence length="840" mass="92179">MATIKFKLRSCLTILVSLNIIGMPSVAMARDLFNPAFLNDINASGARVDLSAYEQSNSQAPGVYKVDVFINGEFIETSDVVFTTLKKESNDLVPCFSLDKLNSYGIRTKAIKSLKVDEKGCVDLKQIPEADSQFNFNLQQLKLSIPQAALVATVRGYVDPKYYDNGITSLFLNYRAYGSKGYSRDNNPDNETYSLNLLPGLNIGAWRLRNYSTWNKSSNNNNDSWDTVYTYSERNIIPLKSVLTLGEKFTSSDIFDSVPFKGAQLSTDESMDAESLQGYAPVVRGIAKTNAKVLIKQNGYTIYQSFVPAGAFEITDLYSTGGSGDLEVEVEEADGSKQQFVVPYASLPVLRREGSLKYSITSGLYRPSDDEVDETPFTQATASYGLPLNTTLYGGFQAASKYQAITAGIGNNLGDLGAVSVDVTQAWSKLKNRDDLSGQSIRFRYSKNLSSTGTNVSIAGYRYSTSGFMTLNDTLDTYRDSYSYNMIDRLKSRSELTISQNLPDQWGYINVGGYIEDYWNQKRKTTSANIGYSNSWKGISYTLNYAYNQYSSEYSDKQNEKLFSLNVSVPFSAFMQNTWLNYGMTTSSPGSTANTVGLTGTALEGNNLSWNVQQAYDNRNYASGSAGVDYSGTYGEVYANYDYDNSRQNINYGASGSMILHEDGLTFGQAFSDSAILVKVPGVNGARISNDVGVFTDYRGYTIVPNVALYRRNDVSLDTETMPDNAEIEIATTSVIPSRGSITRAEFSANVGLRAFLTLNDSSGKSIPFGATVSYLSTVNGQSSNGIVSDGGQVYMSGLDESGTLDVQWGRNNHQKCKAQYQLKSNSAVNGITQANSICR</sequence>
<feature type="chain" id="PRO_5045285940" evidence="11">
    <location>
        <begin position="30"/>
        <end position="840"/>
    </location>
</feature>
<dbReference type="InterPro" id="IPR018030">
    <property type="entry name" value="Fimbrial_membr_usher_CS"/>
</dbReference>
<dbReference type="InterPro" id="IPR000015">
    <property type="entry name" value="Fimb_usher"/>
</dbReference>
<dbReference type="Proteomes" id="UP000706580">
    <property type="component" value="Unassembled WGS sequence"/>
</dbReference>
<dbReference type="Pfam" id="PF00577">
    <property type="entry name" value="Usher"/>
    <property type="match status" value="1"/>
</dbReference>
<dbReference type="InterPro" id="IPR025885">
    <property type="entry name" value="PapC_N"/>
</dbReference>
<evidence type="ECO:0000313" key="14">
    <source>
        <dbReference type="EMBL" id="MBZ0057924.1"/>
    </source>
</evidence>
<keyword evidence="15" id="KW-1185">Reference proteome</keyword>
<dbReference type="Pfam" id="PF13953">
    <property type="entry name" value="PapC_C"/>
    <property type="match status" value="1"/>
</dbReference>
<keyword evidence="7 11" id="KW-0732">Signal</keyword>
<evidence type="ECO:0000256" key="9">
    <source>
        <dbReference type="ARBA" id="ARBA00023237"/>
    </source>
</evidence>
<keyword evidence="4" id="KW-1134">Transmembrane beta strand</keyword>
<evidence type="ECO:0000256" key="10">
    <source>
        <dbReference type="RuleBase" id="RU003884"/>
    </source>
</evidence>
<evidence type="ECO:0000256" key="11">
    <source>
        <dbReference type="SAM" id="SignalP"/>
    </source>
</evidence>
<dbReference type="InterPro" id="IPR043142">
    <property type="entry name" value="PapC-like_C_sf"/>
</dbReference>
<dbReference type="PANTHER" id="PTHR30451">
    <property type="entry name" value="OUTER MEMBRANE USHER PROTEIN"/>
    <property type="match status" value="1"/>
</dbReference>
<gene>
    <name evidence="14" type="ORF">ITX56_08855</name>
</gene>
<dbReference type="PROSITE" id="PS01151">
    <property type="entry name" value="FIMBRIAL_USHER"/>
    <property type="match status" value="1"/>
</dbReference>
<feature type="signal peptide" evidence="11">
    <location>
        <begin position="1"/>
        <end position="29"/>
    </location>
</feature>
<dbReference type="Gene3D" id="3.10.20.410">
    <property type="match status" value="1"/>
</dbReference>
<evidence type="ECO:0000256" key="1">
    <source>
        <dbReference type="ARBA" id="ARBA00004571"/>
    </source>
</evidence>
<comment type="subcellular location">
    <subcellularLocation>
        <location evidence="1 10">Cell outer membrane</location>
        <topology evidence="1 10">Multi-pass membrane protein</topology>
    </subcellularLocation>
</comment>
<accession>A0ABS7RUD2</accession>
<protein>
    <submittedName>
        <fullName evidence="14">Fimbrial biogenesis outer membrane usher protein</fullName>
    </submittedName>
</protein>
<evidence type="ECO:0000256" key="8">
    <source>
        <dbReference type="ARBA" id="ARBA00023136"/>
    </source>
</evidence>
<dbReference type="EMBL" id="JADMNK010000003">
    <property type="protein sequence ID" value="MBZ0057924.1"/>
    <property type="molecule type" value="Genomic_DNA"/>
</dbReference>
<evidence type="ECO:0000256" key="4">
    <source>
        <dbReference type="ARBA" id="ARBA00022452"/>
    </source>
</evidence>
<dbReference type="InterPro" id="IPR042186">
    <property type="entry name" value="FimD_plug_dom"/>
</dbReference>
<evidence type="ECO:0000259" key="13">
    <source>
        <dbReference type="Pfam" id="PF13954"/>
    </source>
</evidence>
<dbReference type="PANTHER" id="PTHR30451:SF21">
    <property type="entry name" value="FIMBRIAL USHER DOMAIN-CONTAINING PROTEIN YDET-RELATED"/>
    <property type="match status" value="1"/>
</dbReference>
<dbReference type="Pfam" id="PF13954">
    <property type="entry name" value="PapC_N"/>
    <property type="match status" value="1"/>
</dbReference>
<reference evidence="14 15" key="1">
    <citation type="submission" date="2020-11" db="EMBL/GenBank/DDBJ databases">
        <title>Draft Genome of Enterobacter sp. strain EMC7.</title>
        <authorList>
            <person name="Barman P."/>
            <person name="Sinha S."/>
            <person name="Sen S."/>
            <person name="Chakraborty R."/>
        </authorList>
    </citation>
    <scope>NUCLEOTIDE SEQUENCE [LARGE SCALE GENOMIC DNA]</scope>
    <source>
        <strain evidence="14 15">EMC7</strain>
    </source>
</reference>
<proteinExistence type="inferred from homology"/>
<name>A0ABS7RUD2_9ENTR</name>
<dbReference type="Gene3D" id="2.60.40.3110">
    <property type="match status" value="1"/>
</dbReference>